<organism evidence="2 3">
    <name type="scientific">Daphnia magna</name>
    <dbReference type="NCBI Taxonomy" id="35525"/>
    <lineage>
        <taxon>Eukaryota</taxon>
        <taxon>Metazoa</taxon>
        <taxon>Ecdysozoa</taxon>
        <taxon>Arthropoda</taxon>
        <taxon>Crustacea</taxon>
        <taxon>Branchiopoda</taxon>
        <taxon>Diplostraca</taxon>
        <taxon>Cladocera</taxon>
        <taxon>Anomopoda</taxon>
        <taxon>Daphniidae</taxon>
        <taxon>Daphnia</taxon>
    </lineage>
</organism>
<evidence type="ECO:0000256" key="1">
    <source>
        <dbReference type="SAM" id="SignalP"/>
    </source>
</evidence>
<sequence length="82" mass="9609">MFHYRFFWFTLFVLFCFRPRHWMKKLDTLLNRLKETVLVICGQDELSWITTVIACGATTTLLGATDNGINNVRIYSHHVDGD</sequence>
<accession>A0A164N9C0</accession>
<name>A0A164N9C0_9CRUS</name>
<dbReference type="Proteomes" id="UP000076858">
    <property type="component" value="Unassembled WGS sequence"/>
</dbReference>
<protein>
    <recommendedName>
        <fullName evidence="4">Secreted protein</fullName>
    </recommendedName>
</protein>
<feature type="signal peptide" evidence="1">
    <location>
        <begin position="1"/>
        <end position="23"/>
    </location>
</feature>
<reference evidence="2 3" key="1">
    <citation type="submission" date="2016-03" db="EMBL/GenBank/DDBJ databases">
        <title>EvidentialGene: Evidence-directed Construction of Genes on Genomes.</title>
        <authorList>
            <person name="Gilbert D.G."/>
            <person name="Choi J.-H."/>
            <person name="Mockaitis K."/>
            <person name="Colbourne J."/>
            <person name="Pfrender M."/>
        </authorList>
    </citation>
    <scope>NUCLEOTIDE SEQUENCE [LARGE SCALE GENOMIC DNA]</scope>
    <source>
        <strain evidence="2 3">Xinb3</strain>
        <tissue evidence="2">Complete organism</tissue>
    </source>
</reference>
<feature type="chain" id="PRO_5007851946" description="Secreted protein" evidence="1">
    <location>
        <begin position="24"/>
        <end position="82"/>
    </location>
</feature>
<dbReference type="EMBL" id="LRGB01002864">
    <property type="protein sequence ID" value="KZS05752.1"/>
    <property type="molecule type" value="Genomic_DNA"/>
</dbReference>
<keyword evidence="1" id="KW-0732">Signal</keyword>
<evidence type="ECO:0000313" key="3">
    <source>
        <dbReference type="Proteomes" id="UP000076858"/>
    </source>
</evidence>
<keyword evidence="3" id="KW-1185">Reference proteome</keyword>
<proteinExistence type="predicted"/>
<evidence type="ECO:0008006" key="4">
    <source>
        <dbReference type="Google" id="ProtNLM"/>
    </source>
</evidence>
<gene>
    <name evidence="2" type="ORF">APZ42_031007</name>
</gene>
<comment type="caution">
    <text evidence="2">The sequence shown here is derived from an EMBL/GenBank/DDBJ whole genome shotgun (WGS) entry which is preliminary data.</text>
</comment>
<dbReference type="AlphaFoldDB" id="A0A164N9C0"/>
<evidence type="ECO:0000313" key="2">
    <source>
        <dbReference type="EMBL" id="KZS05752.1"/>
    </source>
</evidence>